<comment type="catalytic activity">
    <reaction evidence="13">
        <text>a very-long-chain (3R)-3-hydroxyacyl-CoA = a very-long-chain (2E)-enoyl-CoA + H2O</text>
        <dbReference type="Rhea" id="RHEA:45812"/>
        <dbReference type="ChEBI" id="CHEBI:15377"/>
        <dbReference type="ChEBI" id="CHEBI:83728"/>
        <dbReference type="ChEBI" id="CHEBI:85440"/>
        <dbReference type="EC" id="4.2.1.134"/>
    </reaction>
</comment>
<keyword evidence="5 13" id="KW-0444">Lipid biosynthesis</keyword>
<evidence type="ECO:0000256" key="3">
    <source>
        <dbReference type="ARBA" id="ARBA00007811"/>
    </source>
</evidence>
<keyword evidence="12 13" id="KW-0456">Lyase</keyword>
<dbReference type="Proteomes" id="UP001428341">
    <property type="component" value="Unassembled WGS sequence"/>
</dbReference>
<evidence type="ECO:0000256" key="12">
    <source>
        <dbReference type="ARBA" id="ARBA00023239"/>
    </source>
</evidence>
<keyword evidence="11 13" id="KW-0275">Fatty acid biosynthesis</keyword>
<evidence type="ECO:0000256" key="6">
    <source>
        <dbReference type="ARBA" id="ARBA00022692"/>
    </source>
</evidence>
<feature type="transmembrane region" description="Helical" evidence="13">
    <location>
        <begin position="12"/>
        <end position="35"/>
    </location>
</feature>
<protein>
    <recommendedName>
        <fullName evidence="4 13">Very-long-chain (3R)-3-hydroxyacyl-CoA dehydratase</fullName>
        <ecNumber evidence="4 13">4.2.1.134</ecNumber>
    </recommendedName>
</protein>
<evidence type="ECO:0000256" key="5">
    <source>
        <dbReference type="ARBA" id="ARBA00022516"/>
    </source>
</evidence>
<keyword evidence="10 13" id="KW-0472">Membrane</keyword>
<proteinExistence type="inferred from homology"/>
<reference evidence="14 15" key="1">
    <citation type="submission" date="2024-05" db="EMBL/GenBank/DDBJ databases">
        <title>Haplotype-resolved chromosome-level genome assembly of Huyou (Citrus changshanensis).</title>
        <authorList>
            <person name="Miao C."/>
            <person name="Chen W."/>
            <person name="Wu Y."/>
            <person name="Wang L."/>
            <person name="Zhao S."/>
            <person name="Grierson D."/>
            <person name="Xu C."/>
            <person name="Chen K."/>
        </authorList>
    </citation>
    <scope>NUCLEOTIDE SEQUENCE [LARGE SCALE GENOMIC DNA]</scope>
    <source>
        <strain evidence="14">01-14</strain>
        <tissue evidence="14">Leaf</tissue>
    </source>
</reference>
<evidence type="ECO:0000256" key="8">
    <source>
        <dbReference type="ARBA" id="ARBA00022989"/>
    </source>
</evidence>
<dbReference type="GO" id="GO:0005789">
    <property type="term" value="C:endoplasmic reticulum membrane"/>
    <property type="evidence" value="ECO:0007669"/>
    <property type="project" value="UniProtKB-SubCell"/>
</dbReference>
<dbReference type="GO" id="GO:0030148">
    <property type="term" value="P:sphingolipid biosynthetic process"/>
    <property type="evidence" value="ECO:0007669"/>
    <property type="project" value="TreeGrafter"/>
</dbReference>
<keyword evidence="8 13" id="KW-1133">Transmembrane helix</keyword>
<accession>A0AAP0Q8L0</accession>
<evidence type="ECO:0000313" key="14">
    <source>
        <dbReference type="EMBL" id="KAK9175997.1"/>
    </source>
</evidence>
<comment type="caution">
    <text evidence="14">The sequence shown here is derived from an EMBL/GenBank/DDBJ whole genome shotgun (WGS) entry which is preliminary data.</text>
</comment>
<dbReference type="Pfam" id="PF04387">
    <property type="entry name" value="PTPLA"/>
    <property type="match status" value="1"/>
</dbReference>
<evidence type="ECO:0000256" key="11">
    <source>
        <dbReference type="ARBA" id="ARBA00023160"/>
    </source>
</evidence>
<feature type="transmembrane region" description="Helical" evidence="13">
    <location>
        <begin position="104"/>
        <end position="124"/>
    </location>
</feature>
<evidence type="ECO:0000256" key="10">
    <source>
        <dbReference type="ARBA" id="ARBA00023136"/>
    </source>
</evidence>
<feature type="transmembrane region" description="Helical" evidence="13">
    <location>
        <begin position="47"/>
        <end position="67"/>
    </location>
</feature>
<gene>
    <name evidence="14" type="ORF">WN944_028009</name>
</gene>
<feature type="transmembrane region" description="Helical" evidence="13">
    <location>
        <begin position="170"/>
        <end position="195"/>
    </location>
</feature>
<keyword evidence="6 13" id="KW-0812">Transmembrane</keyword>
<evidence type="ECO:0000256" key="4">
    <source>
        <dbReference type="ARBA" id="ARBA00013122"/>
    </source>
</evidence>
<keyword evidence="7 13" id="KW-0276">Fatty acid metabolism</keyword>
<evidence type="ECO:0000256" key="13">
    <source>
        <dbReference type="RuleBase" id="RU363109"/>
    </source>
</evidence>
<evidence type="ECO:0000313" key="15">
    <source>
        <dbReference type="Proteomes" id="UP001428341"/>
    </source>
</evidence>
<comment type="pathway">
    <text evidence="2 13">Lipid metabolism; fatty acid biosynthesis.</text>
</comment>
<comment type="function">
    <text evidence="13">Catalyzes the third of the four reactions of the long-chain fatty acids elongation cycle. This endoplasmic reticulum-bound enzymatic process, allows the addition of two carbons to the chain of long- and very long-chain fatty acids/VLCFAs per cycle. This enzyme catalyzes the dehydration of the 3-hydroxyacyl-CoA intermediate into trans-2,3-enoyl-CoA, within each cycle of fatty acid elongation. Thereby, it participates to the production of VLCFAs of different chain lengths that are involved in multiple biological processes as precursors of membrane lipids and lipid mediators.</text>
</comment>
<evidence type="ECO:0000256" key="7">
    <source>
        <dbReference type="ARBA" id="ARBA00022832"/>
    </source>
</evidence>
<name>A0AAP0Q8L0_9ROSI</name>
<evidence type="ECO:0000256" key="2">
    <source>
        <dbReference type="ARBA" id="ARBA00005194"/>
    </source>
</evidence>
<evidence type="ECO:0000256" key="9">
    <source>
        <dbReference type="ARBA" id="ARBA00023098"/>
    </source>
</evidence>
<dbReference type="PANTHER" id="PTHR11035:SF35">
    <property type="entry name" value="VERY-LONG-CHAIN (3R)-3-HYDROXYACYL-COA DEHYDRATASE"/>
    <property type="match status" value="1"/>
</dbReference>
<keyword evidence="15" id="KW-1185">Reference proteome</keyword>
<dbReference type="GO" id="GO:0042761">
    <property type="term" value="P:very long-chain fatty acid biosynthetic process"/>
    <property type="evidence" value="ECO:0007669"/>
    <property type="project" value="TreeGrafter"/>
</dbReference>
<dbReference type="GO" id="GO:0102158">
    <property type="term" value="F:very-long-chain (3R)-3-hydroxyacyl-CoA dehydratase activity"/>
    <property type="evidence" value="ECO:0007669"/>
    <property type="project" value="UniProtKB-EC"/>
</dbReference>
<comment type="subcellular location">
    <subcellularLocation>
        <location evidence="13">Endoplasmic reticulum membrane</location>
        <topology evidence="13">Multi-pass membrane protein</topology>
    </subcellularLocation>
    <subcellularLocation>
        <location evidence="1">Membrane</location>
        <topology evidence="1">Multi-pass membrane protein</topology>
    </subcellularLocation>
</comment>
<comment type="similarity">
    <text evidence="3 13">Belongs to the very long-chain fatty acids dehydratase HACD family.</text>
</comment>
<evidence type="ECO:0000256" key="1">
    <source>
        <dbReference type="ARBA" id="ARBA00004141"/>
    </source>
</evidence>
<dbReference type="InterPro" id="IPR007482">
    <property type="entry name" value="Tyr_Pase-like_PTPLA"/>
</dbReference>
<organism evidence="14 15">
    <name type="scientific">Citrus x changshan-huyou</name>
    <dbReference type="NCBI Taxonomy" id="2935761"/>
    <lineage>
        <taxon>Eukaryota</taxon>
        <taxon>Viridiplantae</taxon>
        <taxon>Streptophyta</taxon>
        <taxon>Embryophyta</taxon>
        <taxon>Tracheophyta</taxon>
        <taxon>Spermatophyta</taxon>
        <taxon>Magnoliopsida</taxon>
        <taxon>eudicotyledons</taxon>
        <taxon>Gunneridae</taxon>
        <taxon>Pentapetalae</taxon>
        <taxon>rosids</taxon>
        <taxon>malvids</taxon>
        <taxon>Sapindales</taxon>
        <taxon>Rutaceae</taxon>
        <taxon>Aurantioideae</taxon>
        <taxon>Citrus</taxon>
    </lineage>
</organism>
<dbReference type="AlphaFoldDB" id="A0AAP0Q8L0"/>
<dbReference type="PANTHER" id="PTHR11035">
    <property type="entry name" value="VERY-LONG-CHAIN (3R)-3-HYDROXYACYL-COA DEHYDRATASE"/>
    <property type="match status" value="1"/>
</dbReference>
<keyword evidence="13" id="KW-0256">Endoplasmic reticulum</keyword>
<feature type="transmembrane region" description="Helical" evidence="13">
    <location>
        <begin position="136"/>
        <end position="158"/>
    </location>
</feature>
<sequence length="220" mass="25417">MAHQRQPIKLYLFGYNSLQAAGWIVAIFMLLSNLLSTKSIAGTFASAGEIIWILQTAAFLEVVHGAVGILPSGVWLPFMQWCGRTLFFLVTAREIVQVQDHPSLFITFLAWCLIEVIRYPFYALNTIGACPPWLTYLRYTMFIPLYPIGVLGEMLLLYQAFPYMKEKNIFANFFAILPFSYYNVVQVIFVMYPFAWIKLYSHMLKQRGSKLGKRQEKKKK</sequence>
<keyword evidence="9 13" id="KW-0443">Lipid metabolism</keyword>
<dbReference type="EMBL" id="JBCGBO010000025">
    <property type="protein sequence ID" value="KAK9175997.1"/>
    <property type="molecule type" value="Genomic_DNA"/>
</dbReference>
<dbReference type="EC" id="4.2.1.134" evidence="4 13"/>
<dbReference type="GO" id="GO:0030497">
    <property type="term" value="P:fatty acid elongation"/>
    <property type="evidence" value="ECO:0007669"/>
    <property type="project" value="TreeGrafter"/>
</dbReference>